<gene>
    <name evidence="1" type="ORF">MHY01S_20900</name>
</gene>
<dbReference type="Proteomes" id="UP000321197">
    <property type="component" value="Unassembled WGS sequence"/>
</dbReference>
<evidence type="ECO:0000313" key="1">
    <source>
        <dbReference type="EMBL" id="GEM83924.1"/>
    </source>
</evidence>
<proteinExistence type="predicted"/>
<evidence type="ECO:0000313" key="2">
    <source>
        <dbReference type="Proteomes" id="UP000321197"/>
    </source>
</evidence>
<dbReference type="AlphaFoldDB" id="A0A511R2U6"/>
<dbReference type="EMBL" id="BJXL01000066">
    <property type="protein sequence ID" value="GEM83924.1"/>
    <property type="molecule type" value="Genomic_DNA"/>
</dbReference>
<reference evidence="1 2" key="1">
    <citation type="submission" date="2019-07" db="EMBL/GenBank/DDBJ databases">
        <title>Whole genome shotgun sequence of Meiothermus hypogaeus NBRC 106114.</title>
        <authorList>
            <person name="Hosoyama A."/>
            <person name="Uohara A."/>
            <person name="Ohji S."/>
            <person name="Ichikawa N."/>
        </authorList>
    </citation>
    <scope>NUCLEOTIDE SEQUENCE [LARGE SCALE GENOMIC DNA]</scope>
    <source>
        <strain evidence="1 2">NBRC 106114</strain>
    </source>
</reference>
<organism evidence="1 2">
    <name type="scientific">Meiothermus hypogaeus NBRC 106114</name>
    <dbReference type="NCBI Taxonomy" id="1227553"/>
    <lineage>
        <taxon>Bacteria</taxon>
        <taxon>Thermotogati</taxon>
        <taxon>Deinococcota</taxon>
        <taxon>Deinococci</taxon>
        <taxon>Thermales</taxon>
        <taxon>Thermaceae</taxon>
        <taxon>Meiothermus</taxon>
    </lineage>
</organism>
<comment type="caution">
    <text evidence="1">The sequence shown here is derived from an EMBL/GenBank/DDBJ whole genome shotgun (WGS) entry which is preliminary data.</text>
</comment>
<name>A0A511R2U6_9DEIN</name>
<accession>A0A511R2U6</accession>
<sequence>MSMQSQIQRAEMIQRRLESLGYTVLLNQRGPELWMAECFYVRAQGSALAFRRPVARQTGKTRLGALLAVCGELGVMV</sequence>
<protein>
    <submittedName>
        <fullName evidence="1">Uncharacterized protein</fullName>
    </submittedName>
</protein>